<feature type="compositionally biased region" description="Basic and acidic residues" evidence="1">
    <location>
        <begin position="40"/>
        <end position="49"/>
    </location>
</feature>
<name>A0ABS8V0V7_DATST</name>
<comment type="caution">
    <text evidence="2">The sequence shown here is derived from an EMBL/GenBank/DDBJ whole genome shotgun (WGS) entry which is preliminary data.</text>
</comment>
<keyword evidence="3" id="KW-1185">Reference proteome</keyword>
<evidence type="ECO:0000313" key="2">
    <source>
        <dbReference type="EMBL" id="MCD9640027.1"/>
    </source>
</evidence>
<feature type="region of interest" description="Disordered" evidence="1">
    <location>
        <begin position="15"/>
        <end position="65"/>
    </location>
</feature>
<evidence type="ECO:0000256" key="1">
    <source>
        <dbReference type="SAM" id="MobiDB-lite"/>
    </source>
</evidence>
<feature type="compositionally biased region" description="Basic residues" evidence="1">
    <location>
        <begin position="103"/>
        <end position="115"/>
    </location>
</feature>
<dbReference type="EMBL" id="JACEIK010003035">
    <property type="protein sequence ID" value="MCD9640027.1"/>
    <property type="molecule type" value="Genomic_DNA"/>
</dbReference>
<accession>A0ABS8V0V7</accession>
<protein>
    <submittedName>
        <fullName evidence="2">Uncharacterized protein</fullName>
    </submittedName>
</protein>
<evidence type="ECO:0000313" key="3">
    <source>
        <dbReference type="Proteomes" id="UP000823775"/>
    </source>
</evidence>
<dbReference type="Proteomes" id="UP000823775">
    <property type="component" value="Unassembled WGS sequence"/>
</dbReference>
<sequence>MKSKIRVLFESLISCGKPSKGNDKDHQEPIPIYESPRNAQGHDQDEPKHTHSQQGVLLGKDESENAQLLGQAGQIMVKIEEEYAKVEQVERVFVMEHKAKITTHQKITTHSRQARLSRQLSSPEFQTDSRDL</sequence>
<reference evidence="2 3" key="1">
    <citation type="journal article" date="2021" name="BMC Genomics">
        <title>Datura genome reveals duplications of psychoactive alkaloid biosynthetic genes and high mutation rate following tissue culture.</title>
        <authorList>
            <person name="Rajewski A."/>
            <person name="Carter-House D."/>
            <person name="Stajich J."/>
            <person name="Litt A."/>
        </authorList>
    </citation>
    <scope>NUCLEOTIDE SEQUENCE [LARGE SCALE GENOMIC DNA]</scope>
    <source>
        <strain evidence="2">AR-01</strain>
    </source>
</reference>
<proteinExistence type="predicted"/>
<feature type="region of interest" description="Disordered" evidence="1">
    <location>
        <begin position="103"/>
        <end position="132"/>
    </location>
</feature>
<gene>
    <name evidence="2" type="ORF">HAX54_025039</name>
</gene>
<organism evidence="2 3">
    <name type="scientific">Datura stramonium</name>
    <name type="common">Jimsonweed</name>
    <name type="synonym">Common thornapple</name>
    <dbReference type="NCBI Taxonomy" id="4076"/>
    <lineage>
        <taxon>Eukaryota</taxon>
        <taxon>Viridiplantae</taxon>
        <taxon>Streptophyta</taxon>
        <taxon>Embryophyta</taxon>
        <taxon>Tracheophyta</taxon>
        <taxon>Spermatophyta</taxon>
        <taxon>Magnoliopsida</taxon>
        <taxon>eudicotyledons</taxon>
        <taxon>Gunneridae</taxon>
        <taxon>Pentapetalae</taxon>
        <taxon>asterids</taxon>
        <taxon>lamiids</taxon>
        <taxon>Solanales</taxon>
        <taxon>Solanaceae</taxon>
        <taxon>Solanoideae</taxon>
        <taxon>Datureae</taxon>
        <taxon>Datura</taxon>
    </lineage>
</organism>